<dbReference type="RefSeq" id="WP_094408324.1">
    <property type="nucleotide sequence ID" value="NZ_BMJZ01000006.1"/>
</dbReference>
<comment type="similarity">
    <text evidence="2">Belongs to the Rht family.</text>
</comment>
<name>A0A255XU05_9PROT</name>
<evidence type="ECO:0000256" key="1">
    <source>
        <dbReference type="ARBA" id="ARBA00004651"/>
    </source>
</evidence>
<protein>
    <submittedName>
        <fullName evidence="8">Lysine transporter LysE</fullName>
    </submittedName>
</protein>
<evidence type="ECO:0000313" key="8">
    <source>
        <dbReference type="EMBL" id="OYQ19905.1"/>
    </source>
</evidence>
<keyword evidence="5 7" id="KW-1133">Transmembrane helix</keyword>
<dbReference type="Pfam" id="PF01810">
    <property type="entry name" value="LysE"/>
    <property type="match status" value="1"/>
</dbReference>
<dbReference type="PANTHER" id="PTHR30086">
    <property type="entry name" value="ARGININE EXPORTER PROTEIN ARGO"/>
    <property type="match status" value="1"/>
</dbReference>
<dbReference type="OrthoDB" id="9804822at2"/>
<dbReference type="PANTHER" id="PTHR30086:SF14">
    <property type="entry name" value="HOMOSERINE_HOMOSERINE LACTONE EFFLUX PROTEIN"/>
    <property type="match status" value="1"/>
</dbReference>
<feature type="transmembrane region" description="Helical" evidence="7">
    <location>
        <begin position="69"/>
        <end position="88"/>
    </location>
</feature>
<dbReference type="InterPro" id="IPR001123">
    <property type="entry name" value="LeuE-type"/>
</dbReference>
<accession>A0A255XU05</accession>
<dbReference type="GO" id="GO:0042970">
    <property type="term" value="F:homoserine transmembrane transporter activity"/>
    <property type="evidence" value="ECO:0007669"/>
    <property type="project" value="TreeGrafter"/>
</dbReference>
<evidence type="ECO:0000256" key="7">
    <source>
        <dbReference type="SAM" id="Phobius"/>
    </source>
</evidence>
<dbReference type="PIRSF" id="PIRSF006324">
    <property type="entry name" value="LeuE"/>
    <property type="match status" value="1"/>
</dbReference>
<gene>
    <name evidence="8" type="ORF">CHR90_07245</name>
</gene>
<dbReference type="Proteomes" id="UP000216361">
    <property type="component" value="Unassembled WGS sequence"/>
</dbReference>
<feature type="transmembrane region" description="Helical" evidence="7">
    <location>
        <begin position="119"/>
        <end position="141"/>
    </location>
</feature>
<reference evidence="8 9" key="1">
    <citation type="submission" date="2017-07" db="EMBL/GenBank/DDBJ databases">
        <title>Elstera cyanobacteriorum sp. nov., a novel bacterium isolated from cyanobacterial aggregates in a eutrophic lake.</title>
        <authorList>
            <person name="Cai H."/>
        </authorList>
    </citation>
    <scope>NUCLEOTIDE SEQUENCE [LARGE SCALE GENOMIC DNA]</scope>
    <source>
        <strain evidence="8 9">TH019</strain>
    </source>
</reference>
<evidence type="ECO:0000256" key="5">
    <source>
        <dbReference type="ARBA" id="ARBA00022989"/>
    </source>
</evidence>
<dbReference type="AlphaFoldDB" id="A0A255XU05"/>
<dbReference type="EMBL" id="NOXS01000030">
    <property type="protein sequence ID" value="OYQ19905.1"/>
    <property type="molecule type" value="Genomic_DNA"/>
</dbReference>
<evidence type="ECO:0000313" key="9">
    <source>
        <dbReference type="Proteomes" id="UP000216361"/>
    </source>
</evidence>
<feature type="transmembrane region" description="Helical" evidence="7">
    <location>
        <begin position="40"/>
        <end position="63"/>
    </location>
</feature>
<evidence type="ECO:0000256" key="2">
    <source>
        <dbReference type="ARBA" id="ARBA00007928"/>
    </source>
</evidence>
<keyword evidence="9" id="KW-1185">Reference proteome</keyword>
<comment type="caution">
    <text evidence="8">The sequence shown here is derived from an EMBL/GenBank/DDBJ whole genome shotgun (WGS) entry which is preliminary data.</text>
</comment>
<evidence type="ECO:0000256" key="3">
    <source>
        <dbReference type="ARBA" id="ARBA00022475"/>
    </source>
</evidence>
<evidence type="ECO:0000256" key="4">
    <source>
        <dbReference type="ARBA" id="ARBA00022692"/>
    </source>
</evidence>
<dbReference type="GO" id="GO:0005886">
    <property type="term" value="C:plasma membrane"/>
    <property type="evidence" value="ECO:0007669"/>
    <property type="project" value="UniProtKB-SubCell"/>
</dbReference>
<organism evidence="8 9">
    <name type="scientific">Elstera cyanobacteriorum</name>
    <dbReference type="NCBI Taxonomy" id="2022747"/>
    <lineage>
        <taxon>Bacteria</taxon>
        <taxon>Pseudomonadati</taxon>
        <taxon>Pseudomonadota</taxon>
        <taxon>Alphaproteobacteria</taxon>
        <taxon>Rhodospirillales</taxon>
        <taxon>Rhodospirillaceae</taxon>
        <taxon>Elstera</taxon>
    </lineage>
</organism>
<comment type="subcellular location">
    <subcellularLocation>
        <location evidence="1">Cell membrane</location>
        <topology evidence="1">Multi-pass membrane protein</topology>
    </subcellularLocation>
</comment>
<evidence type="ECO:0000256" key="6">
    <source>
        <dbReference type="ARBA" id="ARBA00023136"/>
    </source>
</evidence>
<keyword evidence="3" id="KW-1003">Cell membrane</keyword>
<proteinExistence type="inferred from homology"/>
<feature type="transmembrane region" description="Helical" evidence="7">
    <location>
        <begin position="184"/>
        <end position="207"/>
    </location>
</feature>
<sequence>MTLALLLSYALIAGTAILSPGPAILLALRNSIVYGLGAVVWSSLGNVTGLFCLSAASMLGLGILLKTSALLFGAVKLVGAGYLFWIGLRHLFGKGLLAALPEPGGAQTRPPRGKLYREAVGLALTNPKAVLFFTALFPQFLVPDAPLLPQFLTLTGIFMGLSILSLMGYALLARQARGFLLRPLLVRWLNRTIGGIFISFGVLLLTLRRPA</sequence>
<keyword evidence="6 7" id="KW-0472">Membrane</keyword>
<feature type="transmembrane region" description="Helical" evidence="7">
    <location>
        <begin position="147"/>
        <end position="172"/>
    </location>
</feature>
<keyword evidence="4 7" id="KW-0812">Transmembrane</keyword>
<feature type="transmembrane region" description="Helical" evidence="7">
    <location>
        <begin position="6"/>
        <end position="28"/>
    </location>
</feature>